<dbReference type="Proteomes" id="UP000507954">
    <property type="component" value="Unassembled WGS sequence"/>
</dbReference>
<evidence type="ECO:0000313" key="1">
    <source>
        <dbReference type="EMBL" id="VTZ65833.1"/>
    </source>
</evidence>
<proteinExistence type="predicted"/>
<dbReference type="AlphaFoldDB" id="A0A508X7T8"/>
<dbReference type="EMBL" id="CABFNB010000163">
    <property type="protein sequence ID" value="VTZ65833.1"/>
    <property type="molecule type" value="Genomic_DNA"/>
</dbReference>
<protein>
    <submittedName>
        <fullName evidence="1">Uncharacterized protein</fullName>
    </submittedName>
</protein>
<organism evidence="1">
    <name type="scientific">Sinorhizobium medicae</name>
    <dbReference type="NCBI Taxonomy" id="110321"/>
    <lineage>
        <taxon>Bacteria</taxon>
        <taxon>Pseudomonadati</taxon>
        <taxon>Pseudomonadota</taxon>
        <taxon>Alphaproteobacteria</taxon>
        <taxon>Hyphomicrobiales</taxon>
        <taxon>Rhizobiaceae</taxon>
        <taxon>Sinorhizobium/Ensifer group</taxon>
        <taxon>Sinorhizobium</taxon>
    </lineage>
</organism>
<sequence length="69" mass="7633">MSGVMKPKPLSWAKNFTVPVAILSSLVLSVLNAIPVNALYGKDLHGEQILRFGRLCAKVFVYHLNQLPK</sequence>
<reference evidence="1" key="1">
    <citation type="submission" date="2019-06" db="EMBL/GenBank/DDBJ databases">
        <authorList>
            <person name="Le Quere A."/>
            <person name="Colella S."/>
        </authorList>
    </citation>
    <scope>NUCLEOTIDE SEQUENCE</scope>
    <source>
        <strain evidence="1">EmedicaeMD41</strain>
    </source>
</reference>
<gene>
    <name evidence="1" type="ORF">EMEDMD4_910050</name>
</gene>
<accession>A0A508X7T8</accession>
<name>A0A508X7T8_9HYPH</name>